<accession>A0ABQ9XED6</accession>
<keyword evidence="1" id="KW-0472">Membrane</keyword>
<dbReference type="Proteomes" id="UP001281761">
    <property type="component" value="Unassembled WGS sequence"/>
</dbReference>
<evidence type="ECO:0000313" key="3">
    <source>
        <dbReference type="Proteomes" id="UP001281761"/>
    </source>
</evidence>
<keyword evidence="3" id="KW-1185">Reference proteome</keyword>
<evidence type="ECO:0000256" key="1">
    <source>
        <dbReference type="SAM" id="Phobius"/>
    </source>
</evidence>
<dbReference type="EMBL" id="JARBJD010000164">
    <property type="protein sequence ID" value="KAK2949017.1"/>
    <property type="molecule type" value="Genomic_DNA"/>
</dbReference>
<keyword evidence="1" id="KW-0812">Transmembrane</keyword>
<reference evidence="2 3" key="1">
    <citation type="journal article" date="2022" name="bioRxiv">
        <title>Genomics of Preaxostyla Flagellates Illuminates Evolutionary Transitions and the Path Towards Mitochondrial Loss.</title>
        <authorList>
            <person name="Novak L.V.F."/>
            <person name="Treitli S.C."/>
            <person name="Pyrih J."/>
            <person name="Halakuc P."/>
            <person name="Pipaliya S.V."/>
            <person name="Vacek V."/>
            <person name="Brzon O."/>
            <person name="Soukal P."/>
            <person name="Eme L."/>
            <person name="Dacks J.B."/>
            <person name="Karnkowska A."/>
            <person name="Elias M."/>
            <person name="Hampl V."/>
        </authorList>
    </citation>
    <scope>NUCLEOTIDE SEQUENCE [LARGE SCALE GENOMIC DNA]</scope>
    <source>
        <strain evidence="2">NAU3</strain>
        <tissue evidence="2">Gut</tissue>
    </source>
</reference>
<dbReference type="InterPro" id="IPR011050">
    <property type="entry name" value="Pectin_lyase_fold/virulence"/>
</dbReference>
<comment type="caution">
    <text evidence="2">The sequence shown here is derived from an EMBL/GenBank/DDBJ whole genome shotgun (WGS) entry which is preliminary data.</text>
</comment>
<sequence>MILFCLISSFLHAQHTTITIAVDGMDNLDCLIGIQPCKTIDYAMQHQHFLPDFEILVSDGTFLVQNSLFINETENFHFSGAHDLSVLKSIGNGEHATFSIADGDNINIENFAVFSDYNSIAVAQGTSNLVFRDITFSNYEFKGTFFSPYVLHSVKSATIYLEHSPNIRIPEECLEISYYISATSCVSVAVNPSTAADSTLFSSDCGLGSFLSCDRVEVNRITISRNSGNMIYADGCGSVICNNLIVSSPMTTFNTSDLERQTRISHRLQDAAVSSPFATPENSLPLIQFETAIVSVRSSSSLEVKNGAFTGVWGGCIKTSDLSNLYILSTSFNENTAYLSPSLFSPKDAADKEDLWAGFGCGIHAENVLHVQIIGVISIGNAAEKKFEPMSVRNGQTSFTQMRTLSSDVVSSNIFLKNMGDVEITNCKFVDDRFVCTSDIDDEGTIVKPYFNIAPTIVNLGHVAGMRAYADIFISRAEYVHMKTINAEMIQGPLLAIDQPKKVTINEMACTKMYPSGPIFNESSIWIRGSDKLDLDISLDNFLVSQVLLTSRSIDSAAKNSETMQSNDNTFSDIYNDIHTQASGAAVCISRASKVTLKASSFTQCWSRGNGGAVSLTKVKAVDVLATNFTNCHSHRSGGALFLHLVVSPSASKLRDVRVLNSRGFENGGAMAVLIDAETAGTGKSDLTFEGVNLFDCIATEGGGIWLCSVGEDKQAEGVVANVAFIELSIDDCHALFGGGLFSQTSARCPVSLVSSEVTHCGSEMGGAAVMLAVDVSQKPAETALIVETNTFDDNRADGAGSALLVSLQSSKAEVGDNQYVSIANNNISASVANGHEFGLTSGAITIAANFAPNSIKPSQVSVTENVISGTEGAGITAIGIGASIAKNQFALNTRTVRDIVVPIHIECSFSKLSVAEGQWNNNMAQLAHTYDGKDKAQKPFYHCDQACIQFEDTKVKCDATQKKKGQFSKSYLDATNYPLLPAFSVKVAATIPSNPLILVSTSATSVPRNFTNDDPCEQYVSARAESTKHDEDEYVEELVLNVEAGTKLVSFPEKQPTKLFLFASADGMTWSEPMTVKFQSKGQRIAFFGGLIGGVVGGVAILAVVAVIIIVCVCRRRNQRTRYSKLSDLGTDESAFKTHATNYSG</sequence>
<evidence type="ECO:0000313" key="2">
    <source>
        <dbReference type="EMBL" id="KAK2949017.1"/>
    </source>
</evidence>
<name>A0ABQ9XED6_9EUKA</name>
<organism evidence="2 3">
    <name type="scientific">Blattamonas nauphoetae</name>
    <dbReference type="NCBI Taxonomy" id="2049346"/>
    <lineage>
        <taxon>Eukaryota</taxon>
        <taxon>Metamonada</taxon>
        <taxon>Preaxostyla</taxon>
        <taxon>Oxymonadida</taxon>
        <taxon>Blattamonas</taxon>
    </lineage>
</organism>
<feature type="transmembrane region" description="Helical" evidence="1">
    <location>
        <begin position="1086"/>
        <end position="1115"/>
    </location>
</feature>
<protein>
    <submittedName>
        <fullName evidence="2">Uncharacterized protein</fullName>
    </submittedName>
</protein>
<keyword evidence="1" id="KW-1133">Transmembrane helix</keyword>
<gene>
    <name evidence="2" type="ORF">BLNAU_16017</name>
</gene>
<proteinExistence type="predicted"/>
<dbReference type="SUPFAM" id="SSF51126">
    <property type="entry name" value="Pectin lyase-like"/>
    <property type="match status" value="2"/>
</dbReference>